<keyword evidence="2" id="KW-1185">Reference proteome</keyword>
<protein>
    <submittedName>
        <fullName evidence="1">Uncharacterized protein</fullName>
    </submittedName>
</protein>
<proteinExistence type="predicted"/>
<comment type="caution">
    <text evidence="1">The sequence shown here is derived from an EMBL/GenBank/DDBJ whole genome shotgun (WGS) entry which is preliminary data.</text>
</comment>
<evidence type="ECO:0000313" key="1">
    <source>
        <dbReference type="EMBL" id="GFT57803.1"/>
    </source>
</evidence>
<organism evidence="1 2">
    <name type="scientific">Nephila pilipes</name>
    <name type="common">Giant wood spider</name>
    <name type="synonym">Nephila maculata</name>
    <dbReference type="NCBI Taxonomy" id="299642"/>
    <lineage>
        <taxon>Eukaryota</taxon>
        <taxon>Metazoa</taxon>
        <taxon>Ecdysozoa</taxon>
        <taxon>Arthropoda</taxon>
        <taxon>Chelicerata</taxon>
        <taxon>Arachnida</taxon>
        <taxon>Araneae</taxon>
        <taxon>Araneomorphae</taxon>
        <taxon>Entelegynae</taxon>
        <taxon>Araneoidea</taxon>
        <taxon>Nephilidae</taxon>
        <taxon>Nephila</taxon>
    </lineage>
</organism>
<dbReference type="EMBL" id="BMAW01067047">
    <property type="protein sequence ID" value="GFT57803.1"/>
    <property type="molecule type" value="Genomic_DNA"/>
</dbReference>
<evidence type="ECO:0000313" key="2">
    <source>
        <dbReference type="Proteomes" id="UP000887013"/>
    </source>
</evidence>
<sequence>MQICAQSIPVDNEQHYWSDLLMVLSSSKKNLPIFVNNRVQEVRELDPISGASSRYIILLTYLQEGVLLPTLCSRWWRAMASKTEKTAVTSLF</sequence>
<reference evidence="1" key="1">
    <citation type="submission" date="2020-08" db="EMBL/GenBank/DDBJ databases">
        <title>Multicomponent nature underlies the extraordinary mechanical properties of spider dragline silk.</title>
        <authorList>
            <person name="Kono N."/>
            <person name="Nakamura H."/>
            <person name="Mori M."/>
            <person name="Yoshida Y."/>
            <person name="Ohtoshi R."/>
            <person name="Malay A.D."/>
            <person name="Moran D.A.P."/>
            <person name="Tomita M."/>
            <person name="Numata K."/>
            <person name="Arakawa K."/>
        </authorList>
    </citation>
    <scope>NUCLEOTIDE SEQUENCE</scope>
</reference>
<dbReference type="AlphaFoldDB" id="A0A8X6PAR6"/>
<accession>A0A8X6PAR6</accession>
<gene>
    <name evidence="1" type="ORF">NPIL_7121</name>
</gene>
<dbReference type="Proteomes" id="UP000887013">
    <property type="component" value="Unassembled WGS sequence"/>
</dbReference>
<name>A0A8X6PAR6_NEPPI</name>